<dbReference type="KEGG" id="ccro:CMC5_073240"/>
<dbReference type="PANTHER" id="PTHR21266">
    <property type="entry name" value="IRON-SULFUR DOMAIN CONTAINING PROTEIN"/>
    <property type="match status" value="1"/>
</dbReference>
<dbReference type="GO" id="GO:0016491">
    <property type="term" value="F:oxidoreductase activity"/>
    <property type="evidence" value="ECO:0007669"/>
    <property type="project" value="UniProtKB-KW"/>
</dbReference>
<dbReference type="AlphaFoldDB" id="A0A0K1EQI6"/>
<evidence type="ECO:0000256" key="1">
    <source>
        <dbReference type="ARBA" id="ARBA00022714"/>
    </source>
</evidence>
<dbReference type="PROSITE" id="PS51296">
    <property type="entry name" value="RIESKE"/>
    <property type="match status" value="1"/>
</dbReference>
<sequence length="369" mass="40488">MGEIDHWHPVLRSDALRTRPVGVRLAGHEIVLFRAEDGALGALEDRCPHRGMRLSLGRVEGARLVCSYHGWRWSAEGRGESPGTPAMRPCARRYDVAERHGMIWVKRAGVTASFPYLEVDGWFEVGRLSHRAQAPLEVVLDNFTEVEHTPSTHLLLGYPAGRMAEVETRVAMTDEAVHVHNEGPQRKLPRVIQALFGIPDEARFVDSWITRFSPVHCVYDQYWLDPVTGERAGDALRIAVFFNPLGPEETEIVSLAYASVPPWRGLGLGALHLRLTRALVDVEVRRDCAVLAGLADKQPGLVGRALGRFDSALVASRRRIARIYRGEMGGPGSGEGAPVSSRRAPSGSNPLRSVGGPPSGSFRADRRGG</sequence>
<keyword evidence="9" id="KW-1185">Reference proteome</keyword>
<dbReference type="EMBL" id="CP012159">
    <property type="protein sequence ID" value="AKT43096.1"/>
    <property type="molecule type" value="Genomic_DNA"/>
</dbReference>
<dbReference type="STRING" id="52.CMC5_073240"/>
<keyword evidence="2" id="KW-0479">Metal-binding</keyword>
<dbReference type="SUPFAM" id="SSF50022">
    <property type="entry name" value="ISP domain"/>
    <property type="match status" value="1"/>
</dbReference>
<evidence type="ECO:0000256" key="3">
    <source>
        <dbReference type="ARBA" id="ARBA00023002"/>
    </source>
</evidence>
<dbReference type="SUPFAM" id="SSF55961">
    <property type="entry name" value="Bet v1-like"/>
    <property type="match status" value="1"/>
</dbReference>
<evidence type="ECO:0000313" key="8">
    <source>
        <dbReference type="EMBL" id="AKT43096.1"/>
    </source>
</evidence>
<evidence type="ECO:0000256" key="6">
    <source>
        <dbReference type="SAM" id="MobiDB-lite"/>
    </source>
</evidence>
<proteinExistence type="predicted"/>
<protein>
    <submittedName>
        <fullName evidence="8">(2Fe-2S)-binding protein</fullName>
    </submittedName>
</protein>
<feature type="domain" description="Rieske" evidence="7">
    <location>
        <begin position="7"/>
        <end position="105"/>
    </location>
</feature>
<dbReference type="InterPro" id="IPR036922">
    <property type="entry name" value="Rieske_2Fe-2S_sf"/>
</dbReference>
<dbReference type="Gene3D" id="3.90.380.10">
    <property type="entry name" value="Naphthalene 1,2-dioxygenase Alpha Subunit, Chain A, domain 1"/>
    <property type="match status" value="1"/>
</dbReference>
<evidence type="ECO:0000256" key="2">
    <source>
        <dbReference type="ARBA" id="ARBA00022723"/>
    </source>
</evidence>
<feature type="region of interest" description="Disordered" evidence="6">
    <location>
        <begin position="326"/>
        <end position="369"/>
    </location>
</feature>
<organism evidence="8 9">
    <name type="scientific">Chondromyces crocatus</name>
    <dbReference type="NCBI Taxonomy" id="52"/>
    <lineage>
        <taxon>Bacteria</taxon>
        <taxon>Pseudomonadati</taxon>
        <taxon>Myxococcota</taxon>
        <taxon>Polyangia</taxon>
        <taxon>Polyangiales</taxon>
        <taxon>Polyangiaceae</taxon>
        <taxon>Chondromyces</taxon>
    </lineage>
</organism>
<dbReference type="CDD" id="cd03469">
    <property type="entry name" value="Rieske_RO_Alpha_N"/>
    <property type="match status" value="1"/>
</dbReference>
<keyword evidence="1" id="KW-0001">2Fe-2S</keyword>
<keyword evidence="3" id="KW-0560">Oxidoreductase</keyword>
<dbReference type="GO" id="GO:0005506">
    <property type="term" value="F:iron ion binding"/>
    <property type="evidence" value="ECO:0007669"/>
    <property type="project" value="InterPro"/>
</dbReference>
<evidence type="ECO:0000256" key="4">
    <source>
        <dbReference type="ARBA" id="ARBA00023004"/>
    </source>
</evidence>
<dbReference type="Pfam" id="PF00355">
    <property type="entry name" value="Rieske"/>
    <property type="match status" value="1"/>
</dbReference>
<dbReference type="Gene3D" id="2.102.10.10">
    <property type="entry name" value="Rieske [2Fe-2S] iron-sulphur domain"/>
    <property type="match status" value="1"/>
</dbReference>
<reference evidence="8 9" key="1">
    <citation type="submission" date="2015-07" db="EMBL/GenBank/DDBJ databases">
        <title>Genome analysis of myxobacterium Chondromyces crocatus Cm c5 reveals a high potential for natural compound synthesis and the genetic basis for the loss of fruiting body formation.</title>
        <authorList>
            <person name="Zaburannyi N."/>
            <person name="Bunk B."/>
            <person name="Maier J."/>
            <person name="Overmann J."/>
            <person name="Mueller R."/>
        </authorList>
    </citation>
    <scope>NUCLEOTIDE SEQUENCE [LARGE SCALE GENOMIC DNA]</scope>
    <source>
        <strain evidence="8 9">Cm c5</strain>
    </source>
</reference>
<dbReference type="PROSITE" id="PS00570">
    <property type="entry name" value="RING_HYDROXYL_ALPHA"/>
    <property type="match status" value="1"/>
</dbReference>
<keyword evidence="4" id="KW-0408">Iron</keyword>
<gene>
    <name evidence="8" type="ORF">CMC5_073240</name>
</gene>
<evidence type="ECO:0000313" key="9">
    <source>
        <dbReference type="Proteomes" id="UP000067626"/>
    </source>
</evidence>
<dbReference type="InterPro" id="IPR050584">
    <property type="entry name" value="Cholesterol_7-desaturase"/>
</dbReference>
<keyword evidence="5" id="KW-0411">Iron-sulfur</keyword>
<evidence type="ECO:0000256" key="5">
    <source>
        <dbReference type="ARBA" id="ARBA00023014"/>
    </source>
</evidence>
<evidence type="ECO:0000259" key="7">
    <source>
        <dbReference type="PROSITE" id="PS51296"/>
    </source>
</evidence>
<dbReference type="GO" id="GO:0051537">
    <property type="term" value="F:2 iron, 2 sulfur cluster binding"/>
    <property type="evidence" value="ECO:0007669"/>
    <property type="project" value="UniProtKB-KW"/>
</dbReference>
<name>A0A0K1EQI6_CHOCO</name>
<dbReference type="RefSeq" id="WP_050434622.1">
    <property type="nucleotide sequence ID" value="NZ_CP012159.1"/>
</dbReference>
<dbReference type="InterPro" id="IPR017941">
    <property type="entry name" value="Rieske_2Fe-2S"/>
</dbReference>
<dbReference type="Proteomes" id="UP000067626">
    <property type="component" value="Chromosome"/>
</dbReference>
<accession>A0A0K1EQI6</accession>
<dbReference type="PANTHER" id="PTHR21266:SF60">
    <property type="entry name" value="3-KETOSTEROID-9-ALPHA-MONOOXYGENASE, OXYGENASE COMPONENT"/>
    <property type="match status" value="1"/>
</dbReference>
<dbReference type="InterPro" id="IPR015881">
    <property type="entry name" value="ARHD_Rieske_2Fe_2S"/>
</dbReference>